<feature type="domain" description="STAS" evidence="1">
    <location>
        <begin position="15"/>
        <end position="113"/>
    </location>
</feature>
<dbReference type="EMBL" id="JAGGMS010000001">
    <property type="protein sequence ID" value="MBP2184672.1"/>
    <property type="molecule type" value="Genomic_DNA"/>
</dbReference>
<dbReference type="Proteomes" id="UP000741013">
    <property type="component" value="Unassembled WGS sequence"/>
</dbReference>
<evidence type="ECO:0000259" key="1">
    <source>
        <dbReference type="PROSITE" id="PS50801"/>
    </source>
</evidence>
<dbReference type="InterPro" id="IPR036513">
    <property type="entry name" value="STAS_dom_sf"/>
</dbReference>
<gene>
    <name evidence="2" type="ORF">JOM49_006198</name>
</gene>
<dbReference type="PROSITE" id="PS50801">
    <property type="entry name" value="STAS"/>
    <property type="match status" value="1"/>
</dbReference>
<dbReference type="Gene3D" id="3.30.750.24">
    <property type="entry name" value="STAS domain"/>
    <property type="match status" value="1"/>
</dbReference>
<organism evidence="2 3">
    <name type="scientific">Amycolatopsis magusensis</name>
    <dbReference type="NCBI Taxonomy" id="882444"/>
    <lineage>
        <taxon>Bacteria</taxon>
        <taxon>Bacillati</taxon>
        <taxon>Actinomycetota</taxon>
        <taxon>Actinomycetes</taxon>
        <taxon>Pseudonocardiales</taxon>
        <taxon>Pseudonocardiaceae</taxon>
        <taxon>Amycolatopsis</taxon>
    </lineage>
</organism>
<dbReference type="Pfam" id="PF13466">
    <property type="entry name" value="STAS_2"/>
    <property type="match status" value="1"/>
</dbReference>
<comment type="caution">
    <text evidence="2">The sequence shown here is derived from an EMBL/GenBank/DDBJ whole genome shotgun (WGS) entry which is preliminary data.</text>
</comment>
<dbReference type="InterPro" id="IPR058548">
    <property type="entry name" value="MlaB-like_STAS"/>
</dbReference>
<dbReference type="InterPro" id="IPR002645">
    <property type="entry name" value="STAS_dom"/>
</dbReference>
<evidence type="ECO:0000313" key="2">
    <source>
        <dbReference type="EMBL" id="MBP2184672.1"/>
    </source>
</evidence>
<sequence length="113" mass="11982">MICTWTTTHDERTAVLRLDGDLDYTSAEEFTALATARLGTAGVLRIDCAALGLCDSSGLSALLMVRRCADAAGVPVLLDNRGRALDRLLQVTGTFAYLTGEATGVAERHGHDT</sequence>
<proteinExistence type="predicted"/>
<keyword evidence="3" id="KW-1185">Reference proteome</keyword>
<accession>A0ABS4PZ14</accession>
<reference evidence="2 3" key="1">
    <citation type="submission" date="2021-03" db="EMBL/GenBank/DDBJ databases">
        <title>Sequencing the genomes of 1000 actinobacteria strains.</title>
        <authorList>
            <person name="Klenk H.-P."/>
        </authorList>
    </citation>
    <scope>NUCLEOTIDE SEQUENCE [LARGE SCALE GENOMIC DNA]</scope>
    <source>
        <strain evidence="2 3">DSM 45510</strain>
    </source>
</reference>
<name>A0ABS4PZ14_9PSEU</name>
<dbReference type="CDD" id="cd07043">
    <property type="entry name" value="STAS_anti-anti-sigma_factors"/>
    <property type="match status" value="1"/>
</dbReference>
<dbReference type="RefSeq" id="WP_209667660.1">
    <property type="nucleotide sequence ID" value="NZ_JAGGMS010000001.1"/>
</dbReference>
<protein>
    <submittedName>
        <fullName evidence="2">Anti-anti-sigma factor</fullName>
    </submittedName>
</protein>
<dbReference type="SUPFAM" id="SSF52091">
    <property type="entry name" value="SpoIIaa-like"/>
    <property type="match status" value="1"/>
</dbReference>
<evidence type="ECO:0000313" key="3">
    <source>
        <dbReference type="Proteomes" id="UP000741013"/>
    </source>
</evidence>